<dbReference type="Proteomes" id="UP000322873">
    <property type="component" value="Unassembled WGS sequence"/>
</dbReference>
<keyword evidence="2" id="KW-1185">Reference proteome</keyword>
<comment type="caution">
    <text evidence="1">The sequence shown here is derived from an EMBL/GenBank/DDBJ whole genome shotgun (WGS) entry which is preliminary data.</text>
</comment>
<organism evidence="1 2">
    <name type="scientific">Monilinia fructicola</name>
    <name type="common">Brown rot fungus</name>
    <name type="synonym">Ciboria fructicola</name>
    <dbReference type="NCBI Taxonomy" id="38448"/>
    <lineage>
        <taxon>Eukaryota</taxon>
        <taxon>Fungi</taxon>
        <taxon>Dikarya</taxon>
        <taxon>Ascomycota</taxon>
        <taxon>Pezizomycotina</taxon>
        <taxon>Leotiomycetes</taxon>
        <taxon>Helotiales</taxon>
        <taxon>Sclerotiniaceae</taxon>
        <taxon>Monilinia</taxon>
    </lineage>
</organism>
<protein>
    <submittedName>
        <fullName evidence="1">Uncharacterized protein</fullName>
    </submittedName>
</protein>
<reference evidence="1 2" key="1">
    <citation type="submission" date="2019-06" db="EMBL/GenBank/DDBJ databases">
        <title>Genome Sequence of the Brown Rot Fungal Pathogen Monilinia fructicola.</title>
        <authorList>
            <person name="De Miccolis Angelini R.M."/>
            <person name="Landi L."/>
            <person name="Abate D."/>
            <person name="Pollastro S."/>
            <person name="Romanazzi G."/>
            <person name="Faretra F."/>
        </authorList>
    </citation>
    <scope>NUCLEOTIDE SEQUENCE [LARGE SCALE GENOMIC DNA]</scope>
    <source>
        <strain evidence="1 2">Mfrc123</strain>
    </source>
</reference>
<gene>
    <name evidence="1" type="ORF">EYC84_001906</name>
</gene>
<accession>A0A5M9JZ32</accession>
<dbReference type="EMBL" id="VICG01000005">
    <property type="protein sequence ID" value="KAA8571965.1"/>
    <property type="molecule type" value="Genomic_DNA"/>
</dbReference>
<name>A0A5M9JZ32_MONFR</name>
<sequence>MKEKKKQTHLKISLIPALPARYVSQVMMLKETNTQKKEVFVCNASQPKDHTTSQTQLLATIPFLFYMPITPVLSNTQCK</sequence>
<dbReference type="AlphaFoldDB" id="A0A5M9JZ32"/>
<evidence type="ECO:0000313" key="2">
    <source>
        <dbReference type="Proteomes" id="UP000322873"/>
    </source>
</evidence>
<proteinExistence type="predicted"/>
<evidence type="ECO:0000313" key="1">
    <source>
        <dbReference type="EMBL" id="KAA8571965.1"/>
    </source>
</evidence>